<accession>A0A239Y9Z8</accession>
<dbReference type="OrthoDB" id="2987348at2"/>
<dbReference type="PANTHER" id="PTHR43329">
    <property type="entry name" value="EPOXIDE HYDROLASE"/>
    <property type="match status" value="1"/>
</dbReference>
<dbReference type="GO" id="GO:0018786">
    <property type="term" value="F:haloalkane dehalogenase activity"/>
    <property type="evidence" value="ECO:0007669"/>
    <property type="project" value="UniProtKB-EC"/>
</dbReference>
<proteinExistence type="predicted"/>
<reference evidence="3 4" key="1">
    <citation type="submission" date="2017-06" db="EMBL/GenBank/DDBJ databases">
        <authorList>
            <consortium name="Pathogen Informatics"/>
        </authorList>
    </citation>
    <scope>NUCLEOTIDE SEQUENCE [LARGE SCALE GENOMIC DNA]</scope>
    <source>
        <strain evidence="3 4">NCTC13015</strain>
    </source>
</reference>
<dbReference type="InterPro" id="IPR000639">
    <property type="entry name" value="Epox_hydrolase-like"/>
</dbReference>
<protein>
    <submittedName>
        <fullName evidence="3">Hydrolase</fullName>
        <ecNumber evidence="3">3.8.1.5</ecNumber>
    </submittedName>
</protein>
<dbReference type="EMBL" id="LT906467">
    <property type="protein sequence ID" value="SNV55687.1"/>
    <property type="molecule type" value="Genomic_DNA"/>
</dbReference>
<dbReference type="PRINTS" id="PR00412">
    <property type="entry name" value="EPOXHYDRLASE"/>
</dbReference>
<feature type="domain" description="AB hydrolase-1" evidence="2">
    <location>
        <begin position="20"/>
        <end position="141"/>
    </location>
</feature>
<dbReference type="InterPro" id="IPR000073">
    <property type="entry name" value="AB_hydrolase_1"/>
</dbReference>
<organism evidence="3 4">
    <name type="scientific">Corynebacterium imitans</name>
    <dbReference type="NCBI Taxonomy" id="156978"/>
    <lineage>
        <taxon>Bacteria</taxon>
        <taxon>Bacillati</taxon>
        <taxon>Actinomycetota</taxon>
        <taxon>Actinomycetes</taxon>
        <taxon>Mycobacteriales</taxon>
        <taxon>Corynebacteriaceae</taxon>
        <taxon>Corynebacterium</taxon>
    </lineage>
</organism>
<dbReference type="RefSeq" id="WP_051904684.1">
    <property type="nucleotide sequence ID" value="NZ_CP009211.1"/>
</dbReference>
<gene>
    <name evidence="3" type="primary">dhmA</name>
    <name evidence="3" type="ORF">SAMEA4535761_00259</name>
</gene>
<dbReference type="SUPFAM" id="SSF53474">
    <property type="entry name" value="alpha/beta-Hydrolases"/>
    <property type="match status" value="1"/>
</dbReference>
<dbReference type="Gene3D" id="3.40.50.1820">
    <property type="entry name" value="alpha/beta hydrolase"/>
    <property type="match status" value="1"/>
</dbReference>
<keyword evidence="1 3" id="KW-0378">Hydrolase</keyword>
<evidence type="ECO:0000313" key="3">
    <source>
        <dbReference type="EMBL" id="SNV55687.1"/>
    </source>
</evidence>
<dbReference type="AlphaFoldDB" id="A0A239Y9Z8"/>
<name>A0A239Y9Z8_9CORY</name>
<dbReference type="Proteomes" id="UP000215374">
    <property type="component" value="Chromosome 1"/>
</dbReference>
<evidence type="ECO:0000259" key="2">
    <source>
        <dbReference type="Pfam" id="PF00561"/>
    </source>
</evidence>
<evidence type="ECO:0000256" key="1">
    <source>
        <dbReference type="ARBA" id="ARBA00022801"/>
    </source>
</evidence>
<dbReference type="InterPro" id="IPR029058">
    <property type="entry name" value="AB_hydrolase_fold"/>
</dbReference>
<dbReference type="Pfam" id="PF00561">
    <property type="entry name" value="Abhydrolase_1"/>
    <property type="match status" value="1"/>
</dbReference>
<dbReference type="EC" id="3.8.1.5" evidence="3"/>
<sequence>MLHTRGVRLHAAVAGEPTNPLILLLHGAYGGWFDFRHAIAPLASLGYHVAALDQRGFGLSDKPAPRSGDTLHLLRGDLKGAIATLGHTEATIIAADTGVVIASALAEAAPQLVRGILTLPAEPPLPLLLRHAPARVLQRLPRGHDVLDRAWRSSFARALAATDQTTADAEEALALRLRARRIDNALPHIMATHRLRGRGGDAHAESLDLGPLEHVVAPQAFVAAVGQRLDA</sequence>
<evidence type="ECO:0000313" key="4">
    <source>
        <dbReference type="Proteomes" id="UP000215374"/>
    </source>
</evidence>